<gene>
    <name evidence="5" type="ORF">MEUPH1_LOCUS29000</name>
</gene>
<dbReference type="GO" id="GO:0005737">
    <property type="term" value="C:cytoplasm"/>
    <property type="evidence" value="ECO:0007669"/>
    <property type="project" value="UniProtKB-SubCell"/>
</dbReference>
<evidence type="ECO:0000256" key="3">
    <source>
        <dbReference type="ARBA" id="ARBA00022553"/>
    </source>
</evidence>
<keyword evidence="6" id="KW-1185">Reference proteome</keyword>
<evidence type="ECO:0000256" key="1">
    <source>
        <dbReference type="ARBA" id="ARBA00004496"/>
    </source>
</evidence>
<evidence type="ECO:0000313" key="6">
    <source>
        <dbReference type="Proteomes" id="UP001160148"/>
    </source>
</evidence>
<dbReference type="InterPro" id="IPR051833">
    <property type="entry name" value="TC-DDR_regulator"/>
</dbReference>
<evidence type="ECO:0000313" key="5">
    <source>
        <dbReference type="EMBL" id="CAI6375508.1"/>
    </source>
</evidence>
<dbReference type="GO" id="GO:0005634">
    <property type="term" value="C:nucleus"/>
    <property type="evidence" value="ECO:0007669"/>
    <property type="project" value="TreeGrafter"/>
</dbReference>
<dbReference type="PANTHER" id="PTHR16308:SF13">
    <property type="entry name" value="PROTEIN LINGERER"/>
    <property type="match status" value="1"/>
</dbReference>
<evidence type="ECO:0000256" key="4">
    <source>
        <dbReference type="SAM" id="MobiDB-lite"/>
    </source>
</evidence>
<dbReference type="EMBL" id="CARXXK010001349">
    <property type="protein sequence ID" value="CAI6375508.1"/>
    <property type="molecule type" value="Genomic_DNA"/>
</dbReference>
<feature type="region of interest" description="Disordered" evidence="4">
    <location>
        <begin position="187"/>
        <end position="207"/>
    </location>
</feature>
<protein>
    <submittedName>
        <fullName evidence="5">Uncharacterized protein</fullName>
    </submittedName>
</protein>
<dbReference type="Proteomes" id="UP001160148">
    <property type="component" value="Unassembled WGS sequence"/>
</dbReference>
<keyword evidence="2" id="KW-0963">Cytoplasm</keyword>
<keyword evidence="3" id="KW-0597">Phosphoprotein</keyword>
<comment type="caution">
    <text evidence="5">The sequence shown here is derived from an EMBL/GenBank/DDBJ whole genome shotgun (WGS) entry which is preliminary data.</text>
</comment>
<sequence>MNRKLDQIKAVTLPPPAVTTFISYPPVEIVSSSFEKNSMGPGKKPNLRNRIPPPSKIPLSAVEMPPDYSSVDINLLDVSFGAFDLSDDIPQLCDPSQEQNALPPIVKYDNSIAQKVDSVLAQTEYSTISNQASVQTQRSFQVNQAPQPSIKILWRPNYSHSADNLTKHYSAVANPYQNINTGQPTSMYNSSVYSNNPQSLSSHTSLYGTSASNIGGSSSNSHNPQLSQSNYSNLNAYYPQTEAQPQFSSYPYKNPYSYQASGISYPPIVSDANVASMYSTSTNYNNMHQNINQNGNTNLSKSTDLLTSNTNSNKESLYYQFQPSNNSWTSSASNPNGNIISNTSSSIGIEQSTLLASKTTTPKKNESGALSGMPPGVAPLVDEQYILNQQCIPGHLSPSHSVMYRGEDLQMTNLYLPNPMYPSALSSLTGREIVGPGILNVASNLSVTDSRSALTDNNASPDSSTLSQQMGTLAHQQILLNPPIAPSYYYGQIVVTR</sequence>
<name>A0AAV0Y506_9HEMI</name>
<reference evidence="5 6" key="1">
    <citation type="submission" date="2023-01" db="EMBL/GenBank/DDBJ databases">
        <authorList>
            <person name="Whitehead M."/>
        </authorList>
    </citation>
    <scope>NUCLEOTIDE SEQUENCE [LARGE SCALE GENOMIC DNA]</scope>
</reference>
<dbReference type="InterPro" id="IPR022166">
    <property type="entry name" value="UBAP2/Lig"/>
</dbReference>
<evidence type="ECO:0000256" key="2">
    <source>
        <dbReference type="ARBA" id="ARBA00022490"/>
    </source>
</evidence>
<dbReference type="AlphaFoldDB" id="A0AAV0Y506"/>
<dbReference type="Pfam" id="PF12478">
    <property type="entry name" value="UBAP2-Lig"/>
    <property type="match status" value="1"/>
</dbReference>
<dbReference type="PANTHER" id="PTHR16308">
    <property type="entry name" value="UBIQUITIN ASSOCIATED PROTEIN 2-LIKE/LINGERER"/>
    <property type="match status" value="1"/>
</dbReference>
<comment type="subcellular location">
    <subcellularLocation>
        <location evidence="1">Cytoplasm</location>
    </subcellularLocation>
</comment>
<proteinExistence type="predicted"/>
<organism evidence="5 6">
    <name type="scientific">Macrosiphum euphorbiae</name>
    <name type="common">potato aphid</name>
    <dbReference type="NCBI Taxonomy" id="13131"/>
    <lineage>
        <taxon>Eukaryota</taxon>
        <taxon>Metazoa</taxon>
        <taxon>Ecdysozoa</taxon>
        <taxon>Arthropoda</taxon>
        <taxon>Hexapoda</taxon>
        <taxon>Insecta</taxon>
        <taxon>Pterygota</taxon>
        <taxon>Neoptera</taxon>
        <taxon>Paraneoptera</taxon>
        <taxon>Hemiptera</taxon>
        <taxon>Sternorrhyncha</taxon>
        <taxon>Aphidomorpha</taxon>
        <taxon>Aphidoidea</taxon>
        <taxon>Aphididae</taxon>
        <taxon>Macrosiphini</taxon>
        <taxon>Macrosiphum</taxon>
    </lineage>
</organism>
<accession>A0AAV0Y506</accession>